<dbReference type="GO" id="GO:0046872">
    <property type="term" value="F:metal ion binding"/>
    <property type="evidence" value="ECO:0007669"/>
    <property type="project" value="UniProtKB-KW"/>
</dbReference>
<dbReference type="EMBL" id="LZEX01000012">
    <property type="protein sequence ID" value="OBU07327.1"/>
    <property type="molecule type" value="Genomic_DNA"/>
</dbReference>
<name>A0A1B8H4Z9_9GAMM</name>
<evidence type="ECO:0000256" key="5">
    <source>
        <dbReference type="ARBA" id="ARBA00022729"/>
    </source>
</evidence>
<evidence type="ECO:0000256" key="8">
    <source>
        <dbReference type="ARBA" id="ARBA00023049"/>
    </source>
</evidence>
<dbReference type="RefSeq" id="WP_067405109.1">
    <property type="nucleotide sequence ID" value="NZ_CBCPID010000002.1"/>
</dbReference>
<comment type="pathway">
    <text evidence="2">Cell wall biogenesis; cell wall polysaccharide biosynthesis.</text>
</comment>
<evidence type="ECO:0000256" key="2">
    <source>
        <dbReference type="ARBA" id="ARBA00004776"/>
    </source>
</evidence>
<evidence type="ECO:0000256" key="9">
    <source>
        <dbReference type="ARBA" id="ARBA00023316"/>
    </source>
</evidence>
<keyword evidence="7" id="KW-0862">Zinc</keyword>
<dbReference type="Gene3D" id="3.30.1380.10">
    <property type="match status" value="1"/>
</dbReference>
<dbReference type="InterPro" id="IPR010275">
    <property type="entry name" value="MepK"/>
</dbReference>
<dbReference type="GO" id="GO:0006508">
    <property type="term" value="P:proteolysis"/>
    <property type="evidence" value="ECO:0007669"/>
    <property type="project" value="UniProtKB-KW"/>
</dbReference>
<dbReference type="InterPro" id="IPR009045">
    <property type="entry name" value="Zn_M74/Hedgehog-like"/>
</dbReference>
<evidence type="ECO:0000256" key="7">
    <source>
        <dbReference type="ARBA" id="ARBA00022833"/>
    </source>
</evidence>
<reference evidence="12 14" key="1">
    <citation type="submission" date="2016-06" db="EMBL/GenBank/DDBJ databases">
        <authorList>
            <person name="Kjaerup R.B."/>
            <person name="Dalgaard T.S."/>
            <person name="Juul-Madsen H.R."/>
        </authorList>
    </citation>
    <scope>NUCLEOTIDE SEQUENCE [LARGE SCALE GENOMIC DNA]</scope>
    <source>
        <strain evidence="12">GCSL-Mp20</strain>
        <strain evidence="13 14">GCSL-Mp3</strain>
    </source>
</reference>
<dbReference type="GO" id="GO:0008237">
    <property type="term" value="F:metallopeptidase activity"/>
    <property type="evidence" value="ECO:0007669"/>
    <property type="project" value="UniProtKB-KW"/>
</dbReference>
<dbReference type="STRING" id="368603.AYY16_07600"/>
<evidence type="ECO:0000313" key="13">
    <source>
        <dbReference type="EMBL" id="OBU07327.1"/>
    </source>
</evidence>
<dbReference type="SUPFAM" id="SSF55166">
    <property type="entry name" value="Hedgehog/DD-peptidase"/>
    <property type="match status" value="1"/>
</dbReference>
<dbReference type="EMBL" id="LZEY01000056">
    <property type="protein sequence ID" value="OBU04162.1"/>
    <property type="molecule type" value="Genomic_DNA"/>
</dbReference>
<keyword evidence="5" id="KW-0732">Signal</keyword>
<evidence type="ECO:0000256" key="10">
    <source>
        <dbReference type="ARBA" id="ARBA00093448"/>
    </source>
</evidence>
<evidence type="ECO:0000256" key="6">
    <source>
        <dbReference type="ARBA" id="ARBA00022801"/>
    </source>
</evidence>
<keyword evidence="6" id="KW-0378">Hydrolase</keyword>
<dbReference type="PANTHER" id="PTHR37425:SF1">
    <property type="entry name" value="OUTER MEMBRANE PROTEIN"/>
    <property type="match status" value="1"/>
</dbReference>
<evidence type="ECO:0000256" key="1">
    <source>
        <dbReference type="ARBA" id="ARBA00001947"/>
    </source>
</evidence>
<dbReference type="GO" id="GO:0071555">
    <property type="term" value="P:cell wall organization"/>
    <property type="evidence" value="ECO:0007669"/>
    <property type="project" value="UniProtKB-KW"/>
</dbReference>
<dbReference type="Proteomes" id="UP000092377">
    <property type="component" value="Unassembled WGS sequence"/>
</dbReference>
<evidence type="ECO:0000256" key="11">
    <source>
        <dbReference type="ARBA" id="ARBA00093666"/>
    </source>
</evidence>
<gene>
    <name evidence="13" type="ORF">AYY17_04740</name>
    <name evidence="12" type="ORF">AYY18_09445</name>
</gene>
<sequence length="182" mass="20787">MDTINNDRRKWLGFGAAALGLALLPGHAFASLTTPRPKILRLENLNTGEFLKAEFFDGKRYNRSELARLNKLFRDHRSNKVKMIDPHLFDQMYLLQVMMNTDKPIQLISGYRSLVTNNELRRTTSGVAKKSYHTRGQAMDFRIPGIQLSQVRKAAQKMRAGGVGYYPSSNFVHMDTGPVRTW</sequence>
<dbReference type="PANTHER" id="PTHR37425">
    <property type="match status" value="1"/>
</dbReference>
<evidence type="ECO:0000313" key="14">
    <source>
        <dbReference type="Proteomes" id="UP000092247"/>
    </source>
</evidence>
<keyword evidence="4" id="KW-0479">Metal-binding</keyword>
<reference evidence="15" key="2">
    <citation type="submission" date="2016-06" db="EMBL/GenBank/DDBJ databases">
        <authorList>
            <person name="Butler K."/>
        </authorList>
    </citation>
    <scope>NUCLEOTIDE SEQUENCE [LARGE SCALE GENOMIC DNA]</scope>
    <source>
        <strain evidence="15">GCSL-Mp20</strain>
    </source>
</reference>
<evidence type="ECO:0000256" key="4">
    <source>
        <dbReference type="ARBA" id="ARBA00022723"/>
    </source>
</evidence>
<evidence type="ECO:0000313" key="15">
    <source>
        <dbReference type="Proteomes" id="UP000092377"/>
    </source>
</evidence>
<organism evidence="12 15">
    <name type="scientific">Morganella psychrotolerans</name>
    <dbReference type="NCBI Taxonomy" id="368603"/>
    <lineage>
        <taxon>Bacteria</taxon>
        <taxon>Pseudomonadati</taxon>
        <taxon>Pseudomonadota</taxon>
        <taxon>Gammaproteobacteria</taxon>
        <taxon>Enterobacterales</taxon>
        <taxon>Morganellaceae</taxon>
        <taxon>Morganella</taxon>
    </lineage>
</organism>
<dbReference type="PROSITE" id="PS51318">
    <property type="entry name" value="TAT"/>
    <property type="match status" value="1"/>
</dbReference>
<dbReference type="Proteomes" id="UP000092247">
    <property type="component" value="Unassembled WGS sequence"/>
</dbReference>
<accession>A0A1B8H4Z9</accession>
<dbReference type="InterPro" id="IPR006311">
    <property type="entry name" value="TAT_signal"/>
</dbReference>
<comment type="similarity">
    <text evidence="10">Belongs to the peptidase M15 family.</text>
</comment>
<evidence type="ECO:0000313" key="12">
    <source>
        <dbReference type="EMBL" id="OBU04162.1"/>
    </source>
</evidence>
<proteinExistence type="inferred from homology"/>
<dbReference type="OrthoDB" id="9782994at2"/>
<keyword evidence="9" id="KW-0961">Cell wall biogenesis/degradation</keyword>
<keyword evidence="8" id="KW-0482">Metalloprotease</keyword>
<dbReference type="CDD" id="cd14844">
    <property type="entry name" value="Zn-DD-carboxypeptidase_like"/>
    <property type="match status" value="1"/>
</dbReference>
<comment type="caution">
    <text evidence="12">The sequence shown here is derived from an EMBL/GenBank/DDBJ whole genome shotgun (WGS) entry which is preliminary data.</text>
</comment>
<keyword evidence="3" id="KW-0645">Protease</keyword>
<dbReference type="Pfam" id="PF05951">
    <property type="entry name" value="Peptidase_M15_2"/>
    <property type="match status" value="1"/>
</dbReference>
<protein>
    <recommendedName>
        <fullName evidence="11">Murein endopeptidase K</fullName>
    </recommendedName>
</protein>
<comment type="cofactor">
    <cofactor evidence="1">
        <name>Zn(2+)</name>
        <dbReference type="ChEBI" id="CHEBI:29105"/>
    </cofactor>
</comment>
<keyword evidence="15" id="KW-1185">Reference proteome</keyword>
<evidence type="ECO:0000256" key="3">
    <source>
        <dbReference type="ARBA" id="ARBA00022670"/>
    </source>
</evidence>
<dbReference type="AlphaFoldDB" id="A0A1B8H4Z9"/>